<dbReference type="Gene3D" id="3.90.1150.10">
    <property type="entry name" value="Aspartate Aminotransferase, domain 1"/>
    <property type="match status" value="1"/>
</dbReference>
<feature type="binding site" evidence="11">
    <location>
        <position position="151"/>
    </location>
    <ligand>
        <name>pyridoxal 5'-phosphate</name>
        <dbReference type="ChEBI" id="CHEBI:597326"/>
    </ligand>
</feature>
<reference evidence="15" key="1">
    <citation type="submission" date="2016-10" db="EMBL/GenBank/DDBJ databases">
        <authorList>
            <person name="Varghese N."/>
            <person name="Submissions S."/>
        </authorList>
    </citation>
    <scope>NUCLEOTIDE SEQUENCE [LARGE SCALE GENOMIC DNA]</scope>
    <source>
        <strain evidence="15">SP</strain>
    </source>
</reference>
<comment type="cofactor">
    <cofactor evidence="11">
        <name>pyridoxal 5'-phosphate</name>
        <dbReference type="ChEBI" id="CHEBI:597326"/>
    </cofactor>
    <text evidence="11">Binds 1 pyridoxal phosphate per subunit.</text>
</comment>
<keyword evidence="6 11" id="KW-0808">Transferase</keyword>
<proteinExistence type="inferred from homology"/>
<keyword evidence="5 11" id="KW-0028">Amino-acid biosynthesis</keyword>
<keyword evidence="7 11" id="KW-0663">Pyridoxal phosphate</keyword>
<dbReference type="InterPro" id="IPR015424">
    <property type="entry name" value="PyrdxlP-dep_Trfase"/>
</dbReference>
<evidence type="ECO:0000256" key="4">
    <source>
        <dbReference type="ARBA" id="ARBA00022576"/>
    </source>
</evidence>
<dbReference type="InterPro" id="IPR015422">
    <property type="entry name" value="PyrdxlP-dep_Trfase_small"/>
</dbReference>
<evidence type="ECO:0000259" key="13">
    <source>
        <dbReference type="Pfam" id="PF00266"/>
    </source>
</evidence>
<feature type="binding site" evidence="11">
    <location>
        <position position="101"/>
    </location>
    <ligand>
        <name>pyridoxal 5'-phosphate</name>
        <dbReference type="ChEBI" id="CHEBI:597326"/>
    </ligand>
</feature>
<dbReference type="PIRSF" id="PIRSF000525">
    <property type="entry name" value="SerC"/>
    <property type="match status" value="1"/>
</dbReference>
<feature type="modified residue" description="N6-(pyridoxal phosphate)lysine" evidence="11">
    <location>
        <position position="195"/>
    </location>
</feature>
<keyword evidence="11" id="KW-0963">Cytoplasm</keyword>
<feature type="domain" description="Aminotransferase class V" evidence="13">
    <location>
        <begin position="3"/>
        <end position="348"/>
    </location>
</feature>
<feature type="binding site" evidence="11">
    <location>
        <position position="41"/>
    </location>
    <ligand>
        <name>L-glutamate</name>
        <dbReference type="ChEBI" id="CHEBI:29985"/>
    </ligand>
</feature>
<dbReference type="EMBL" id="FNPI01000002">
    <property type="protein sequence ID" value="SDY46054.1"/>
    <property type="molecule type" value="Genomic_DNA"/>
</dbReference>
<comment type="subunit">
    <text evidence="11">Homodimer.</text>
</comment>
<dbReference type="EC" id="2.6.1.52" evidence="11"/>
<gene>
    <name evidence="11" type="primary">serC</name>
    <name evidence="14" type="ORF">SAMN05421736_10224</name>
</gene>
<name>A0A1H3K3F0_9BACI</name>
<evidence type="ECO:0000256" key="5">
    <source>
        <dbReference type="ARBA" id="ARBA00022605"/>
    </source>
</evidence>
<dbReference type="NCBIfam" id="NF003764">
    <property type="entry name" value="PRK05355.1"/>
    <property type="match status" value="1"/>
</dbReference>
<keyword evidence="8 11" id="KW-0718">Serine biosynthesis</keyword>
<organism evidence="14 15">
    <name type="scientific">Evansella caseinilytica</name>
    <dbReference type="NCBI Taxonomy" id="1503961"/>
    <lineage>
        <taxon>Bacteria</taxon>
        <taxon>Bacillati</taxon>
        <taxon>Bacillota</taxon>
        <taxon>Bacilli</taxon>
        <taxon>Bacillales</taxon>
        <taxon>Bacillaceae</taxon>
        <taxon>Evansella</taxon>
    </lineage>
</organism>
<dbReference type="SUPFAM" id="SSF53383">
    <property type="entry name" value="PLP-dependent transferases"/>
    <property type="match status" value="1"/>
</dbReference>
<dbReference type="InterPro" id="IPR000192">
    <property type="entry name" value="Aminotrans_V_dom"/>
</dbReference>
<dbReference type="NCBIfam" id="TIGR01364">
    <property type="entry name" value="serC_1"/>
    <property type="match status" value="1"/>
</dbReference>
<comment type="catalytic activity">
    <reaction evidence="9 11">
        <text>4-(phosphooxy)-L-threonine + 2-oxoglutarate = (R)-3-hydroxy-2-oxo-4-phosphooxybutanoate + L-glutamate</text>
        <dbReference type="Rhea" id="RHEA:16573"/>
        <dbReference type="ChEBI" id="CHEBI:16810"/>
        <dbReference type="ChEBI" id="CHEBI:29985"/>
        <dbReference type="ChEBI" id="CHEBI:58452"/>
        <dbReference type="ChEBI" id="CHEBI:58538"/>
        <dbReference type="EC" id="2.6.1.52"/>
    </reaction>
</comment>
<evidence type="ECO:0000256" key="9">
    <source>
        <dbReference type="ARBA" id="ARBA00047630"/>
    </source>
</evidence>
<dbReference type="UniPathway" id="UPA00135">
    <property type="reaction ID" value="UER00197"/>
</dbReference>
<dbReference type="GO" id="GO:0030170">
    <property type="term" value="F:pyridoxal phosphate binding"/>
    <property type="evidence" value="ECO:0007669"/>
    <property type="project" value="UniProtKB-UniRule"/>
</dbReference>
<evidence type="ECO:0000256" key="7">
    <source>
        <dbReference type="ARBA" id="ARBA00022898"/>
    </source>
</evidence>
<comment type="subcellular location">
    <subcellularLocation>
        <location evidence="11">Cytoplasm</location>
    </subcellularLocation>
</comment>
<evidence type="ECO:0000256" key="2">
    <source>
        <dbReference type="ARBA" id="ARBA00005099"/>
    </source>
</evidence>
<dbReference type="InterPro" id="IPR015421">
    <property type="entry name" value="PyrdxlP-dep_Trfase_major"/>
</dbReference>
<dbReference type="InterPro" id="IPR020578">
    <property type="entry name" value="Aminotrans_V_PyrdxlP_BS"/>
</dbReference>
<comment type="pathway">
    <text evidence="2 11 12">Amino-acid biosynthesis; L-serine biosynthesis; L-serine from 3-phospho-D-glycerate: step 2/3.</text>
</comment>
<dbReference type="FunFam" id="3.40.640.10:FF:000010">
    <property type="entry name" value="Phosphoserine aminotransferase"/>
    <property type="match status" value="1"/>
</dbReference>
<feature type="binding site" evidence="11">
    <location>
        <position position="171"/>
    </location>
    <ligand>
        <name>pyridoxal 5'-phosphate</name>
        <dbReference type="ChEBI" id="CHEBI:597326"/>
    </ligand>
</feature>
<keyword evidence="4 11" id="KW-0032">Aminotransferase</keyword>
<evidence type="ECO:0000256" key="3">
    <source>
        <dbReference type="ARBA" id="ARBA00006904"/>
    </source>
</evidence>
<dbReference type="PANTHER" id="PTHR43247:SF1">
    <property type="entry name" value="PHOSPHOSERINE AMINOTRANSFERASE"/>
    <property type="match status" value="1"/>
</dbReference>
<dbReference type="InterPro" id="IPR022278">
    <property type="entry name" value="Pser_aminoTfrase"/>
</dbReference>
<keyword evidence="15" id="KW-1185">Reference proteome</keyword>
<dbReference type="PANTHER" id="PTHR43247">
    <property type="entry name" value="PHOSPHOSERINE AMINOTRANSFERASE"/>
    <property type="match status" value="1"/>
</dbReference>
<dbReference type="FunFam" id="3.90.1150.10:FF:000006">
    <property type="entry name" value="Phosphoserine aminotransferase"/>
    <property type="match status" value="1"/>
</dbReference>
<dbReference type="Gene3D" id="3.40.640.10">
    <property type="entry name" value="Type I PLP-dependent aspartate aminotransferase-like (Major domain)"/>
    <property type="match status" value="1"/>
</dbReference>
<dbReference type="PROSITE" id="PS00595">
    <property type="entry name" value="AA_TRANSFER_CLASS_5"/>
    <property type="match status" value="1"/>
</dbReference>
<evidence type="ECO:0000256" key="1">
    <source>
        <dbReference type="ARBA" id="ARBA00003483"/>
    </source>
</evidence>
<comment type="caution">
    <text evidence="11">Lacks conserved residue(s) required for the propagation of feature annotation.</text>
</comment>
<protein>
    <recommendedName>
        <fullName evidence="11">Phosphoserine aminotransferase</fullName>
        <ecNumber evidence="11">2.6.1.52</ecNumber>
    </recommendedName>
    <alternativeName>
        <fullName evidence="11">Phosphohydroxythreonine aminotransferase</fullName>
        <shortName evidence="11">PSAT</shortName>
    </alternativeName>
</protein>
<comment type="similarity">
    <text evidence="3 11">Belongs to the class-V pyridoxal-phosphate-dependent aminotransferase family. SerC subfamily.</text>
</comment>
<evidence type="ECO:0000313" key="14">
    <source>
        <dbReference type="EMBL" id="SDY46054.1"/>
    </source>
</evidence>
<dbReference type="Pfam" id="PF00266">
    <property type="entry name" value="Aminotran_5"/>
    <property type="match status" value="1"/>
</dbReference>
<sequence>MTVYNFNPGPSALPSEVLERAKDSMFNYQNTGLSVLEMSHRSPLYEDVHFQAIADVRSLLAVPENYHILFLQGGASLQFAMLPMNFLSPGKKAGYILSGSWSEKAYQEASRIGAAIVLASDKDNNYRSIPAVDENHFADDLAYIHITSNNTIFGTQWDALPTRKSIPVCVDASSDIFSKPIEWDNVDLLYAGAQKNAGPSGVTIVIIRNEFLQTANKTVPKYLAYDTHVKADSLYNTPPTGSIYLLGLTMKWIKENGGVKGMEAAAKKKAGLLYDAIDASGSFYQGHADKASRSCMNVTFTLQNSELEKQFLQEAKARGFIGVNGHRSVGGCRASIYNAVPLSHVEALRSFMIEFQKAHA</sequence>
<dbReference type="STRING" id="1503961.SAMN05421736_10224"/>
<evidence type="ECO:0000256" key="8">
    <source>
        <dbReference type="ARBA" id="ARBA00023299"/>
    </source>
</evidence>
<feature type="binding site" evidence="11">
    <location>
        <begin position="236"/>
        <end position="237"/>
    </location>
    <ligand>
        <name>pyridoxal 5'-phosphate</name>
        <dbReference type="ChEBI" id="CHEBI:597326"/>
    </ligand>
</feature>
<comment type="function">
    <text evidence="1 11">Catalyzes the reversible conversion of 3-phosphohydroxypyruvate to phosphoserine and of 3-hydroxy-2-oxo-4-phosphonooxybutanoate to phosphohydroxythreonine.</text>
</comment>
<evidence type="ECO:0000256" key="10">
    <source>
        <dbReference type="ARBA" id="ARBA00049007"/>
    </source>
</evidence>
<evidence type="ECO:0000256" key="12">
    <source>
        <dbReference type="RuleBase" id="RU004505"/>
    </source>
</evidence>
<accession>A0A1H3K3F0</accession>
<evidence type="ECO:0000256" key="6">
    <source>
        <dbReference type="ARBA" id="ARBA00022679"/>
    </source>
</evidence>
<evidence type="ECO:0000313" key="15">
    <source>
        <dbReference type="Proteomes" id="UP000198935"/>
    </source>
</evidence>
<evidence type="ECO:0000256" key="11">
    <source>
        <dbReference type="HAMAP-Rule" id="MF_00160"/>
    </source>
</evidence>
<feature type="binding site" evidence="11">
    <location>
        <begin position="75"/>
        <end position="76"/>
    </location>
    <ligand>
        <name>pyridoxal 5'-phosphate</name>
        <dbReference type="ChEBI" id="CHEBI:597326"/>
    </ligand>
</feature>
<dbReference type="GO" id="GO:0006564">
    <property type="term" value="P:L-serine biosynthetic process"/>
    <property type="evidence" value="ECO:0007669"/>
    <property type="project" value="UniProtKB-UniRule"/>
</dbReference>
<dbReference type="HAMAP" id="MF_00160">
    <property type="entry name" value="SerC_aminotrans_5"/>
    <property type="match status" value="1"/>
</dbReference>
<dbReference type="AlphaFoldDB" id="A0A1H3K3F0"/>
<dbReference type="OrthoDB" id="9809412at2"/>
<dbReference type="Proteomes" id="UP000198935">
    <property type="component" value="Unassembled WGS sequence"/>
</dbReference>
<dbReference type="GO" id="GO:0005737">
    <property type="term" value="C:cytoplasm"/>
    <property type="evidence" value="ECO:0007669"/>
    <property type="project" value="UniProtKB-SubCell"/>
</dbReference>
<comment type="catalytic activity">
    <reaction evidence="10 11 12">
        <text>O-phospho-L-serine + 2-oxoglutarate = 3-phosphooxypyruvate + L-glutamate</text>
        <dbReference type="Rhea" id="RHEA:14329"/>
        <dbReference type="ChEBI" id="CHEBI:16810"/>
        <dbReference type="ChEBI" id="CHEBI:18110"/>
        <dbReference type="ChEBI" id="CHEBI:29985"/>
        <dbReference type="ChEBI" id="CHEBI:57524"/>
        <dbReference type="EC" id="2.6.1.52"/>
    </reaction>
</comment>
<dbReference type="GO" id="GO:0004648">
    <property type="term" value="F:O-phospho-L-serine:2-oxoglutarate aminotransferase activity"/>
    <property type="evidence" value="ECO:0007669"/>
    <property type="project" value="UniProtKB-UniRule"/>
</dbReference>
<feature type="binding site" evidence="11">
    <location>
        <position position="194"/>
    </location>
    <ligand>
        <name>pyridoxal 5'-phosphate</name>
        <dbReference type="ChEBI" id="CHEBI:597326"/>
    </ligand>
</feature>